<protein>
    <submittedName>
        <fullName evidence="1">Uncharacterized protein</fullName>
    </submittedName>
</protein>
<evidence type="ECO:0000313" key="1">
    <source>
        <dbReference type="EMBL" id="ARV77376.1"/>
    </source>
</evidence>
<sequence length="255" mass="26907">MPSRAGPLSFVLWMLGTIAMLELLMSAGKAAEGIPEADVIFLWDPTEARDLIGSAATITLIGATSIDPDYQIDGVNTMLFPGTTSGATITFETPLVLNGLDWTIEWSAINAAAASSYANEFAMYSGVTGNGMLARWGDAGFGNRLQFGNKFAAAADCFNIALSKAGSVGQLSRFALVCKNSVVSVFRNGIKQSLAVGTGGTYNQASFPAGTALTDLRAIRLGWLSSSVPTNASRHGRIRISKNALYTSNYTPQPF</sequence>
<organism evidence="1 2">
    <name type="scientific">Pseudomonas phage Noxifer</name>
    <dbReference type="NCBI Taxonomy" id="2006684"/>
    <lineage>
        <taxon>Viruses</taxon>
        <taxon>Duplodnaviria</taxon>
        <taxon>Heunggongvirae</taxon>
        <taxon>Uroviricota</taxon>
        <taxon>Caudoviricetes</taxon>
        <taxon>Chimalliviridae</taxon>
        <taxon>Noxifervirus</taxon>
        <taxon>Noxifervirus noxifer</taxon>
    </lineage>
</organism>
<accession>A0A1Y0T0B2</accession>
<dbReference type="EMBL" id="MF063068">
    <property type="protein sequence ID" value="ARV77376.1"/>
    <property type="molecule type" value="Genomic_DNA"/>
</dbReference>
<reference evidence="1 2" key="1">
    <citation type="submission" date="2017-05" db="EMBL/GenBank/DDBJ databases">
        <authorList>
            <person name="Song R."/>
            <person name="Chenine A.L."/>
            <person name="Ruprecht R.M."/>
        </authorList>
    </citation>
    <scope>NUCLEOTIDE SEQUENCE [LARGE SCALE GENOMIC DNA]</scope>
</reference>
<evidence type="ECO:0000313" key="2">
    <source>
        <dbReference type="Proteomes" id="UP000224829"/>
    </source>
</evidence>
<proteinExistence type="predicted"/>
<gene>
    <name evidence="1" type="ORF">NOXIFER_207</name>
</gene>
<dbReference type="Proteomes" id="UP000224829">
    <property type="component" value="Segment"/>
</dbReference>
<name>A0A1Y0T0B2_9CAUD</name>
<dbReference type="OrthoDB" id="37655at10239"/>
<keyword evidence="2" id="KW-1185">Reference proteome</keyword>